<dbReference type="InterPro" id="IPR041306">
    <property type="entry name" value="C5HCH"/>
</dbReference>
<feature type="domain" description="PHD-type" evidence="25">
    <location>
        <begin position="1465"/>
        <end position="1511"/>
    </location>
</feature>
<dbReference type="FunFam" id="3.30.40.10:FF:000025">
    <property type="entry name" value="Histone-lysine N-methyltransferase"/>
    <property type="match status" value="1"/>
</dbReference>
<feature type="compositionally biased region" description="Polar residues" evidence="24">
    <location>
        <begin position="1275"/>
        <end position="1284"/>
    </location>
</feature>
<evidence type="ECO:0000256" key="11">
    <source>
        <dbReference type="ARBA" id="ARBA00022737"/>
    </source>
</evidence>
<evidence type="ECO:0000256" key="23">
    <source>
        <dbReference type="PROSITE-ProRule" id="PRU00146"/>
    </source>
</evidence>
<feature type="region of interest" description="Disordered" evidence="24">
    <location>
        <begin position="116"/>
        <end position="215"/>
    </location>
</feature>
<feature type="domain" description="SET" evidence="26">
    <location>
        <begin position="1864"/>
        <end position="1981"/>
    </location>
</feature>
<feature type="region of interest" description="Disordered" evidence="24">
    <location>
        <begin position="1"/>
        <end position="42"/>
    </location>
</feature>
<keyword evidence="4" id="KW-0158">Chromosome</keyword>
<dbReference type="InterPro" id="IPR059153">
    <property type="entry name" value="NSD_PHD-1st"/>
</dbReference>
<dbReference type="Gene3D" id="3.30.40.10">
    <property type="entry name" value="Zinc/RING finger domain, C3HC4 (zinc finger)"/>
    <property type="match status" value="4"/>
</dbReference>
<feature type="region of interest" description="Disordered" evidence="24">
    <location>
        <begin position="718"/>
        <end position="752"/>
    </location>
</feature>
<feature type="region of interest" description="Disordered" evidence="24">
    <location>
        <begin position="2009"/>
        <end position="2033"/>
    </location>
</feature>
<feature type="compositionally biased region" description="Basic and acidic residues" evidence="24">
    <location>
        <begin position="953"/>
        <end position="965"/>
    </location>
</feature>
<evidence type="ECO:0000256" key="2">
    <source>
        <dbReference type="ARBA" id="ARBA00004286"/>
    </source>
</evidence>
<feature type="region of interest" description="Disordered" evidence="24">
    <location>
        <begin position="2308"/>
        <end position="2401"/>
    </location>
</feature>
<evidence type="ECO:0000256" key="17">
    <source>
        <dbReference type="ARBA" id="ARBA00023163"/>
    </source>
</evidence>
<comment type="caution">
    <text evidence="30">The sequence shown here is derived from an EMBL/GenBank/DDBJ whole genome shotgun (WGS) entry which is preliminary data.</text>
</comment>
<feature type="compositionally biased region" description="Basic and acidic residues" evidence="24">
    <location>
        <begin position="1002"/>
        <end position="1016"/>
    </location>
</feature>
<feature type="compositionally biased region" description="Basic and acidic residues" evidence="24">
    <location>
        <begin position="1032"/>
        <end position="1041"/>
    </location>
</feature>
<dbReference type="GO" id="GO:0005694">
    <property type="term" value="C:chromosome"/>
    <property type="evidence" value="ECO:0007669"/>
    <property type="project" value="UniProtKB-SubCell"/>
</dbReference>
<accession>A0A8K1LQ76</accession>
<dbReference type="CDD" id="cd15653">
    <property type="entry name" value="PHD3_NSD1"/>
    <property type="match status" value="1"/>
</dbReference>
<feature type="compositionally biased region" description="Basic and acidic residues" evidence="24">
    <location>
        <begin position="428"/>
        <end position="438"/>
    </location>
</feature>
<feature type="compositionally biased region" description="Basic and acidic residues" evidence="24">
    <location>
        <begin position="1434"/>
        <end position="1445"/>
    </location>
</feature>
<keyword evidence="31" id="KW-1185">Reference proteome</keyword>
<evidence type="ECO:0000256" key="19">
    <source>
        <dbReference type="ARBA" id="ARBA00050654"/>
    </source>
</evidence>
<feature type="region of interest" description="Disordered" evidence="24">
    <location>
        <begin position="2193"/>
        <end position="2294"/>
    </location>
</feature>
<dbReference type="GO" id="GO:0140954">
    <property type="term" value="F:histone H3K36 dimethyltransferase activity"/>
    <property type="evidence" value="ECO:0007669"/>
    <property type="project" value="UniProtKB-EC"/>
</dbReference>
<feature type="compositionally biased region" description="Polar residues" evidence="24">
    <location>
        <begin position="899"/>
        <end position="913"/>
    </location>
</feature>
<dbReference type="CDD" id="cd19210">
    <property type="entry name" value="SET_NSD1"/>
    <property type="match status" value="1"/>
</dbReference>
<dbReference type="InterPro" id="IPR047430">
    <property type="entry name" value="PHD4_NSD1"/>
</dbReference>
<keyword evidence="9" id="KW-0949">S-adenosyl-L-methionine</keyword>
<feature type="compositionally biased region" description="Polar residues" evidence="24">
    <location>
        <begin position="1174"/>
        <end position="1183"/>
    </location>
</feature>
<dbReference type="Pfam" id="PF00855">
    <property type="entry name" value="PWWP"/>
    <property type="match status" value="2"/>
</dbReference>
<feature type="domain" description="Post-SET" evidence="28">
    <location>
        <begin position="1988"/>
        <end position="2004"/>
    </location>
</feature>
<evidence type="ECO:0000259" key="25">
    <source>
        <dbReference type="PROSITE" id="PS50016"/>
    </source>
</evidence>
<evidence type="ECO:0000256" key="5">
    <source>
        <dbReference type="ARBA" id="ARBA00022491"/>
    </source>
</evidence>
<dbReference type="PROSITE" id="PS51215">
    <property type="entry name" value="AWS"/>
    <property type="match status" value="1"/>
</dbReference>
<feature type="compositionally biased region" description="Basic and acidic residues" evidence="24">
    <location>
        <begin position="1408"/>
        <end position="1424"/>
    </location>
</feature>
<dbReference type="InterPro" id="IPR019786">
    <property type="entry name" value="Zinc_finger_PHD-type_CS"/>
</dbReference>
<evidence type="ECO:0000256" key="12">
    <source>
        <dbReference type="ARBA" id="ARBA00022771"/>
    </source>
</evidence>
<dbReference type="InterPro" id="IPR003616">
    <property type="entry name" value="Post-SET_dom"/>
</dbReference>
<gene>
    <name evidence="30" type="ORF">HGM15179_004849</name>
</gene>
<reference evidence="30" key="1">
    <citation type="submission" date="2019-04" db="EMBL/GenBank/DDBJ databases">
        <title>Genome assembly of Zosterops borbonicus 15179.</title>
        <authorList>
            <person name="Leroy T."/>
            <person name="Anselmetti Y."/>
            <person name="Tilak M.-K."/>
            <person name="Nabholz B."/>
        </authorList>
    </citation>
    <scope>NUCLEOTIDE SEQUENCE</scope>
    <source>
        <strain evidence="30">HGM_15179</strain>
        <tissue evidence="30">Muscle</tissue>
    </source>
</reference>
<dbReference type="InterPro" id="IPR006560">
    <property type="entry name" value="AWS_dom"/>
</dbReference>
<feature type="compositionally biased region" description="Polar residues" evidence="24">
    <location>
        <begin position="1219"/>
        <end position="1228"/>
    </location>
</feature>
<dbReference type="InterPro" id="IPR050777">
    <property type="entry name" value="SET2_Histone-Lys_MeTrsfase"/>
</dbReference>
<evidence type="ECO:0000256" key="15">
    <source>
        <dbReference type="ARBA" id="ARBA00023015"/>
    </source>
</evidence>
<feature type="compositionally biased region" description="Acidic residues" evidence="24">
    <location>
        <begin position="150"/>
        <end position="175"/>
    </location>
</feature>
<dbReference type="CDD" id="cd15650">
    <property type="entry name" value="PHD2_NSD1"/>
    <property type="match status" value="1"/>
</dbReference>
<keyword evidence="18" id="KW-0539">Nucleus</keyword>
<dbReference type="InterPro" id="IPR013083">
    <property type="entry name" value="Znf_RING/FYVE/PHD"/>
</dbReference>
<dbReference type="SUPFAM" id="SSF63748">
    <property type="entry name" value="Tudor/PWWP/MBT"/>
    <property type="match status" value="2"/>
</dbReference>
<dbReference type="Gene3D" id="2.30.30.140">
    <property type="match status" value="2"/>
</dbReference>
<feature type="domain" description="PHD-type" evidence="25">
    <location>
        <begin position="1629"/>
        <end position="1673"/>
    </location>
</feature>
<dbReference type="SMART" id="SM00508">
    <property type="entry name" value="PostSET"/>
    <property type="match status" value="1"/>
</dbReference>
<feature type="compositionally biased region" description="Low complexity" evidence="24">
    <location>
        <begin position="552"/>
        <end position="565"/>
    </location>
</feature>
<feature type="region of interest" description="Disordered" evidence="24">
    <location>
        <begin position="1387"/>
        <end position="1457"/>
    </location>
</feature>
<evidence type="ECO:0000256" key="3">
    <source>
        <dbReference type="ARBA" id="ARBA00018028"/>
    </source>
</evidence>
<dbReference type="InterPro" id="IPR047429">
    <property type="entry name" value="PHD3_NSD1"/>
</dbReference>
<keyword evidence="17" id="KW-0804">Transcription</keyword>
<comment type="catalytic activity">
    <reaction evidence="19">
        <text>L-lysyl(36)-[histone H3] + 2 S-adenosyl-L-methionine = N(6),N(6)-dimethyl-L-lysyl(36)-[histone H3] + 2 S-adenosyl-L-homocysteine + 2 H(+)</text>
        <dbReference type="Rhea" id="RHEA:60308"/>
        <dbReference type="Rhea" id="RHEA-COMP:9785"/>
        <dbReference type="Rhea" id="RHEA-COMP:9787"/>
        <dbReference type="ChEBI" id="CHEBI:15378"/>
        <dbReference type="ChEBI" id="CHEBI:29969"/>
        <dbReference type="ChEBI" id="CHEBI:57856"/>
        <dbReference type="ChEBI" id="CHEBI:59789"/>
        <dbReference type="ChEBI" id="CHEBI:61976"/>
        <dbReference type="EC" id="2.1.1.357"/>
    </reaction>
</comment>
<keyword evidence="14" id="KW-0156">Chromatin regulator</keyword>
<evidence type="ECO:0000259" key="27">
    <source>
        <dbReference type="PROSITE" id="PS50812"/>
    </source>
</evidence>
<evidence type="ECO:0000256" key="6">
    <source>
        <dbReference type="ARBA" id="ARBA00022553"/>
    </source>
</evidence>
<evidence type="ECO:0000313" key="30">
    <source>
        <dbReference type="EMBL" id="TRZ22279.1"/>
    </source>
</evidence>
<dbReference type="GO" id="GO:0008270">
    <property type="term" value="F:zinc ion binding"/>
    <property type="evidence" value="ECO:0007669"/>
    <property type="project" value="UniProtKB-KW"/>
</dbReference>
<dbReference type="Pfam" id="PF17982">
    <property type="entry name" value="C5HCH"/>
    <property type="match status" value="1"/>
</dbReference>
<feature type="compositionally biased region" description="Polar residues" evidence="24">
    <location>
        <begin position="2739"/>
        <end position="2754"/>
    </location>
</feature>
<dbReference type="CDD" id="cd15656">
    <property type="entry name" value="PHD4_NSD1"/>
    <property type="match status" value="1"/>
</dbReference>
<dbReference type="GO" id="GO:0016922">
    <property type="term" value="F:nuclear receptor binding"/>
    <property type="evidence" value="ECO:0007669"/>
    <property type="project" value="UniProtKB-ARBA"/>
</dbReference>
<feature type="compositionally biased region" description="Polar residues" evidence="24">
    <location>
        <begin position="2263"/>
        <end position="2287"/>
    </location>
</feature>
<evidence type="ECO:0000259" key="26">
    <source>
        <dbReference type="PROSITE" id="PS50280"/>
    </source>
</evidence>
<evidence type="ECO:0000256" key="9">
    <source>
        <dbReference type="ARBA" id="ARBA00022691"/>
    </source>
</evidence>
<keyword evidence="13" id="KW-0862">Zinc</keyword>
<feature type="domain" description="AWS" evidence="29">
    <location>
        <begin position="1812"/>
        <end position="1862"/>
    </location>
</feature>
<feature type="non-terminal residue" evidence="30">
    <location>
        <position position="1"/>
    </location>
</feature>
<feature type="compositionally biased region" description="Low complexity" evidence="24">
    <location>
        <begin position="1296"/>
        <end position="1312"/>
    </location>
</feature>
<keyword evidence="10" id="KW-0479">Metal-binding</keyword>
<dbReference type="CDD" id="cd20161">
    <property type="entry name" value="PWWP_NSD1_rpt1"/>
    <property type="match status" value="1"/>
</dbReference>
<feature type="domain" description="PWWP" evidence="27">
    <location>
        <begin position="1678"/>
        <end position="1740"/>
    </location>
</feature>
<feature type="compositionally biased region" description="Basic and acidic residues" evidence="24">
    <location>
        <begin position="976"/>
        <end position="985"/>
    </location>
</feature>
<dbReference type="Pfam" id="PF00856">
    <property type="entry name" value="SET"/>
    <property type="match status" value="1"/>
</dbReference>
<feature type="compositionally biased region" description="Low complexity" evidence="24">
    <location>
        <begin position="1250"/>
        <end position="1263"/>
    </location>
</feature>
<dbReference type="FunFam" id="2.30.30.140:FF:000004">
    <property type="entry name" value="Histone-lysine N-methyltransferase"/>
    <property type="match status" value="1"/>
</dbReference>
<dbReference type="PROSITE" id="PS50812">
    <property type="entry name" value="PWWP"/>
    <property type="match status" value="2"/>
</dbReference>
<feature type="compositionally biased region" description="Basic residues" evidence="24">
    <location>
        <begin position="610"/>
        <end position="622"/>
    </location>
</feature>
<feature type="region of interest" description="Disordered" evidence="24">
    <location>
        <begin position="1211"/>
        <end position="1371"/>
    </location>
</feature>
<dbReference type="CDD" id="cd15659">
    <property type="entry name" value="PHD5_NSD1"/>
    <property type="match status" value="1"/>
</dbReference>
<feature type="region of interest" description="Disordered" evidence="24">
    <location>
        <begin position="57"/>
        <end position="91"/>
    </location>
</feature>
<dbReference type="Pfam" id="PF17907">
    <property type="entry name" value="AWS"/>
    <property type="match status" value="1"/>
</dbReference>
<feature type="compositionally biased region" description="Low complexity" evidence="24">
    <location>
        <begin position="9"/>
        <end position="26"/>
    </location>
</feature>
<evidence type="ECO:0000256" key="8">
    <source>
        <dbReference type="ARBA" id="ARBA00022679"/>
    </source>
</evidence>
<evidence type="ECO:0000256" key="4">
    <source>
        <dbReference type="ARBA" id="ARBA00022454"/>
    </source>
</evidence>
<feature type="region of interest" description="Disordered" evidence="24">
    <location>
        <begin position="2135"/>
        <end position="2167"/>
    </location>
</feature>
<dbReference type="InterPro" id="IPR055198">
    <property type="entry name" value="NSD_PHD"/>
</dbReference>
<dbReference type="GO" id="GO:0003712">
    <property type="term" value="F:transcription coregulator activity"/>
    <property type="evidence" value="ECO:0007669"/>
    <property type="project" value="UniProtKB-ARBA"/>
</dbReference>
<keyword evidence="11" id="KW-0677">Repeat</keyword>
<dbReference type="EC" id="2.1.1.357" evidence="20"/>
<dbReference type="Gene3D" id="2.170.270.10">
    <property type="entry name" value="SET domain"/>
    <property type="match status" value="1"/>
</dbReference>
<evidence type="ECO:0000256" key="24">
    <source>
        <dbReference type="SAM" id="MobiDB-lite"/>
    </source>
</evidence>
<dbReference type="Pfam" id="PF23004">
    <property type="entry name" value="PHDvar_NSD"/>
    <property type="match status" value="1"/>
</dbReference>
<dbReference type="InterPro" id="IPR001214">
    <property type="entry name" value="SET_dom"/>
</dbReference>
<evidence type="ECO:0000256" key="10">
    <source>
        <dbReference type="ARBA" id="ARBA00022723"/>
    </source>
</evidence>
<feature type="region of interest" description="Disordered" evidence="24">
    <location>
        <begin position="1173"/>
        <end position="1192"/>
    </location>
</feature>
<dbReference type="Pfam" id="PF22908">
    <property type="entry name" value="PHD_NSD"/>
    <property type="match status" value="1"/>
</dbReference>
<dbReference type="FunFam" id="2.30.30.140:FF:000059">
    <property type="entry name" value="Histone-lysine N-methyltransferase"/>
    <property type="match status" value="1"/>
</dbReference>
<dbReference type="PROSITE" id="PS50868">
    <property type="entry name" value="POST_SET"/>
    <property type="match status" value="1"/>
</dbReference>
<evidence type="ECO:0000256" key="16">
    <source>
        <dbReference type="ARBA" id="ARBA00023159"/>
    </source>
</evidence>
<evidence type="ECO:0000256" key="13">
    <source>
        <dbReference type="ARBA" id="ARBA00022833"/>
    </source>
</evidence>
<feature type="region of interest" description="Disordered" evidence="24">
    <location>
        <begin position="412"/>
        <end position="438"/>
    </location>
</feature>
<keyword evidence="6" id="KW-0597">Phosphoprotein</keyword>
<dbReference type="SUPFAM" id="SSF82199">
    <property type="entry name" value="SET domain"/>
    <property type="match status" value="1"/>
</dbReference>
<dbReference type="InterPro" id="IPR047433">
    <property type="entry name" value="SET_NSD1"/>
</dbReference>
<feature type="region of interest" description="Disordered" evidence="24">
    <location>
        <begin position="540"/>
        <end position="631"/>
    </location>
</feature>
<organism evidence="30 31">
    <name type="scientific">Zosterops borbonicus</name>
    <dbReference type="NCBI Taxonomy" id="364589"/>
    <lineage>
        <taxon>Eukaryota</taxon>
        <taxon>Metazoa</taxon>
        <taxon>Chordata</taxon>
        <taxon>Craniata</taxon>
        <taxon>Vertebrata</taxon>
        <taxon>Euteleostomi</taxon>
        <taxon>Archelosauria</taxon>
        <taxon>Archosauria</taxon>
        <taxon>Dinosauria</taxon>
        <taxon>Saurischia</taxon>
        <taxon>Theropoda</taxon>
        <taxon>Coelurosauria</taxon>
        <taxon>Aves</taxon>
        <taxon>Neognathae</taxon>
        <taxon>Neoaves</taxon>
        <taxon>Telluraves</taxon>
        <taxon>Australaves</taxon>
        <taxon>Passeriformes</taxon>
        <taxon>Sylvioidea</taxon>
        <taxon>Zosteropidae</taxon>
        <taxon>Zosterops</taxon>
    </lineage>
</organism>
<dbReference type="Proteomes" id="UP000796761">
    <property type="component" value="Unassembled WGS sequence"/>
</dbReference>
<dbReference type="PANTHER" id="PTHR22884">
    <property type="entry name" value="SET DOMAIN PROTEINS"/>
    <property type="match status" value="1"/>
</dbReference>
<dbReference type="CDD" id="cd20164">
    <property type="entry name" value="PWWP_NSD1_rpt2"/>
    <property type="match status" value="1"/>
</dbReference>
<dbReference type="FunFam" id="3.30.40.10:FF:000201">
    <property type="entry name" value="Histone-lysine N-methyltransferase"/>
    <property type="match status" value="1"/>
</dbReference>
<feature type="compositionally biased region" description="Low complexity" evidence="24">
    <location>
        <begin position="2450"/>
        <end position="2462"/>
    </location>
</feature>
<evidence type="ECO:0000256" key="22">
    <source>
        <dbReference type="ARBA" id="ARBA00081785"/>
    </source>
</evidence>
<dbReference type="CDD" id="cd15648">
    <property type="entry name" value="PHD1_NSD1_2"/>
    <property type="match status" value="1"/>
</dbReference>
<dbReference type="OrthoDB" id="422362at2759"/>
<name>A0A8K1LQ76_9PASS</name>
<feature type="compositionally biased region" description="Polar residues" evidence="24">
    <location>
        <begin position="930"/>
        <end position="952"/>
    </location>
</feature>
<dbReference type="SMART" id="SM00249">
    <property type="entry name" value="PHD"/>
    <property type="match status" value="5"/>
</dbReference>
<keyword evidence="16" id="KW-0010">Activator</keyword>
<feature type="domain" description="PWWP" evidence="27">
    <location>
        <begin position="233"/>
        <end position="298"/>
    </location>
</feature>
<comment type="subcellular location">
    <subcellularLocation>
        <location evidence="2">Chromosome</location>
    </subcellularLocation>
    <subcellularLocation>
        <location evidence="1">Nucleus</location>
    </subcellularLocation>
</comment>
<dbReference type="InterPro" id="IPR019787">
    <property type="entry name" value="Znf_PHD-finger"/>
</dbReference>
<protein>
    <recommendedName>
        <fullName evidence="3">Histone-lysine N-methyltransferase, H3 lysine-36 specific</fullName>
        <ecNumber evidence="20">2.1.1.357</ecNumber>
    </recommendedName>
    <alternativeName>
        <fullName evidence="21">H3-K36-HMTase</fullName>
    </alternativeName>
    <alternativeName>
        <fullName evidence="22">Nuclear receptor-binding SET domain-containing protein 1</fullName>
    </alternativeName>
</protein>
<dbReference type="SUPFAM" id="SSF57903">
    <property type="entry name" value="FYVE/PHD zinc finger"/>
    <property type="match status" value="3"/>
</dbReference>
<dbReference type="InterPro" id="IPR000313">
    <property type="entry name" value="PWWP_dom"/>
</dbReference>
<dbReference type="InterPro" id="IPR047426">
    <property type="entry name" value="PHD1_NSD1_2"/>
</dbReference>
<dbReference type="GO" id="GO:0005654">
    <property type="term" value="C:nucleoplasm"/>
    <property type="evidence" value="ECO:0007669"/>
    <property type="project" value="UniProtKB-ARBA"/>
</dbReference>
<evidence type="ECO:0000256" key="18">
    <source>
        <dbReference type="ARBA" id="ARBA00023242"/>
    </source>
</evidence>
<feature type="region of interest" description="Disordered" evidence="24">
    <location>
        <begin position="2738"/>
        <end position="2776"/>
    </location>
</feature>
<dbReference type="InterPro" id="IPR047428">
    <property type="entry name" value="PHD2_NSD1"/>
</dbReference>
<dbReference type="InterPro" id="IPR055197">
    <property type="entry name" value="PHDvar_NSD"/>
</dbReference>
<keyword evidence="15" id="KW-0805">Transcription regulation</keyword>
<dbReference type="Pfam" id="PF23011">
    <property type="entry name" value="PHD-1st_NSD"/>
    <property type="match status" value="1"/>
</dbReference>
<dbReference type="PROSITE" id="PS50016">
    <property type="entry name" value="ZF_PHD_2"/>
    <property type="match status" value="2"/>
</dbReference>
<dbReference type="InterPro" id="IPR001965">
    <property type="entry name" value="Znf_PHD"/>
</dbReference>
<keyword evidence="8" id="KW-0808">Transferase</keyword>
<evidence type="ECO:0000256" key="7">
    <source>
        <dbReference type="ARBA" id="ARBA00022603"/>
    </source>
</evidence>
<dbReference type="InterPro" id="IPR047423">
    <property type="entry name" value="PWWP_NSD1_rpt2"/>
</dbReference>
<dbReference type="GO" id="GO:0032259">
    <property type="term" value="P:methylation"/>
    <property type="evidence" value="ECO:0007669"/>
    <property type="project" value="UniProtKB-KW"/>
</dbReference>
<dbReference type="SMART" id="SM00293">
    <property type="entry name" value="PWWP"/>
    <property type="match status" value="1"/>
</dbReference>
<feature type="compositionally biased region" description="Basic residues" evidence="24">
    <location>
        <begin position="2019"/>
        <end position="2030"/>
    </location>
</feature>
<dbReference type="InterPro" id="IPR046341">
    <property type="entry name" value="SET_dom_sf"/>
</dbReference>
<dbReference type="Pfam" id="PF00628">
    <property type="entry name" value="PHD"/>
    <property type="match status" value="1"/>
</dbReference>
<dbReference type="EMBL" id="SWJQ01000103">
    <property type="protein sequence ID" value="TRZ22279.1"/>
    <property type="molecule type" value="Genomic_DNA"/>
</dbReference>
<evidence type="ECO:0000256" key="1">
    <source>
        <dbReference type="ARBA" id="ARBA00004123"/>
    </source>
</evidence>
<dbReference type="FunFam" id="3.30.40.10:FF:000093">
    <property type="entry name" value="Histone-lysine N-methyltransferase"/>
    <property type="match status" value="1"/>
</dbReference>
<dbReference type="PROSITE" id="PS01359">
    <property type="entry name" value="ZF_PHD_1"/>
    <property type="match status" value="1"/>
</dbReference>
<evidence type="ECO:0000259" key="29">
    <source>
        <dbReference type="PROSITE" id="PS51215"/>
    </source>
</evidence>
<dbReference type="SMART" id="SM00317">
    <property type="entry name" value="SET"/>
    <property type="match status" value="1"/>
</dbReference>
<feature type="region of interest" description="Disordered" evidence="24">
    <location>
        <begin position="2418"/>
        <end position="2604"/>
    </location>
</feature>
<evidence type="ECO:0000256" key="14">
    <source>
        <dbReference type="ARBA" id="ARBA00022853"/>
    </source>
</evidence>
<dbReference type="InterPro" id="IPR011011">
    <property type="entry name" value="Znf_FYVE_PHD"/>
</dbReference>
<dbReference type="PROSITE" id="PS50280">
    <property type="entry name" value="SET"/>
    <property type="match status" value="1"/>
</dbReference>
<evidence type="ECO:0000256" key="20">
    <source>
        <dbReference type="ARBA" id="ARBA00066810"/>
    </source>
</evidence>
<keyword evidence="7" id="KW-0489">Methyltransferase</keyword>
<dbReference type="FunFam" id="2.170.270.10:FF:000002">
    <property type="entry name" value="Histone-lysine N-methyltransferase"/>
    <property type="match status" value="1"/>
</dbReference>
<sequence>RPRHPQVSGGPAAAPGGARDPGAGRAEPSRGGGCPPPGMEQACEVSRRSCLVPFGTSLSAAEPKGGPFGEARGPEPPAMQLAAAKPGYGQDPSSCYIPLRRLQDLASMINAEYLGGAADGGEALPDPGSPGPRLPAAQDPGSEVPRGAREEDDDYDDDDYEEEEEDDDDEEEEAATEPGPRSRGRSAPQRGPDSRLQPAEPVPDGGPGEQPESSAALQLIQAKKKPTPVKYKVGALVWAKFNRRPWWPCRICHDPVLDCHSKMKVSNQKPYREYYVDALGEPSEKTWVAGKAIVRFEGRHQFEELPVLRKRGKQKEKGYKNKVPQRFRAEWEVSVGQAEDIRLRGPEDQKCSQNSSEPDSEKDVQLEYYTNGPGAERDTQLNGCFKSLAFDSRHVASEKGKLHIMPHLKTTSESRKRTRVKKSGARGETSREEIKDKTPESVVRNVIVGDLPEKNASHELRRIANSLTASSNTRENHLLSSFGERRFEKTPLKPDYENRKSDALKNTFQGDLFSSPSFEREKSSLGILCSSKLKIHYSASDAGVEKKRTESDSSSSLSDGGNSDVDTMDQSSERASSALEVSDSSDKVEKDFPMTSSGNIKLSMYLSQKSSRRARKKSHRDRKPLGGSVTNRLDAEFADGELEVGFSDAEMSSTPLECSSDVRNDNLSLANKHTTPQSVSKDSSWPAVTNQAILKPKSVKLPRIRSIKCKHKDKVAGMEPSLAEEDSGMNRCSSDTKGFSGLPRDSLQRSGKVDGQKLLNNMHEKRTDSSEIETAVVKHVLSELKELSYRSMNDDASDSGTQKATVPLLFSSASGHGRLPIEPDYKFSTLLMMLKDMHDSKTKEQQLMTGQNIVPFRNTSTGDSSGSNSASGLKSLSIVGPPYKIEKNGDCVQETVTPNSAINNSSFSRNPPTKLTGIGTGKREPASAAVSGTNGTNCMSKRNCSKSKQSSKLGDKTVSNRKDLKPGGPSKLLSRLPRDSGEHAFRVHGSVTSPLGNEAEDTERKECIDLTEHSTDEDSACLSDDNLGRIGRRPEAGRHNESCNSAENGESPDLDSEANSESSLGDESNDVNHVAPKKRWQRFNQSSARSNKHISRSREQGNLESAFGLNSRGFSLKGNECLGRRHSPHSKVLEGDLAVQDFENRLDLVDKRLNVCGKPNTSVMDSETELGNFAPQSEFSAQAHSERKRLRKPSKRLLEYAEEYDQLFAPKKKSKKGQEQLQKVNSVARSDFEGGVPAQGSPNRDAQRGSSSLVSTPSSTKESPPVLEAECSFSELGSHSTDPPNQVPGGSSDLPEVVVLSSSDASEVSASPDAEEGFLKSGNFESKRQRKPTKKLLESNDLDTAFIPKKEEWTPQKKGAGPSESDSSELYSPAHFQDLGEASEKLLEKQRKRKRQRHTSAAVHPKKEKNEEGLGETPHSEGETLVHGTATSPKEGHEEGSENDHGVPSSKKMQGERGGGAALKENVCQICEKPGELLLCEAQCCGAFHLQCLGLSEMPKGKFICNECSTGVHTCFVCKSCGEDVKRCLLPLCGKYYHEACIQKYPPTVLQNKGFRCSLHICMTCHAANPANISASKGRLMRCVRCPVAYHSNDFCLAAGSVVLASNSIICPNHFTARRGCRNHEHVNVSWCFVCSEGGSLLCCESCPAAFHRECLNIEMPEGSWYCNDCKAGKKPHYKEVVWVKVGRYRWWPAEICHPRTIPVNIQKMKHDIGEFPVLFFGSKDYLWTHQARVFPYMEGDVSSKDKMGKGVDGIYKKALQEAAVRFEELKAQKELRQLQEDKKNDKKPPPYKHIKVNRPVGKVQIFTADLSEIPRCNCKPTDENPCGLDSECINRMLLYECHPLVCPAGERCQNQCFSKRQYPEVQIFRTLARGWGLQAKTDIRKGEFVNEYVGELIDEEECRARIRYAQEHDITNFYMLTLDKDRIIDAGPKGNYARFMNHCCQPNCETQKWCVNGDTRVGLFALVNIKAGTELTFNYNLECLGNGKTVCKCGAPNCSGFLGVRPKSQPSLSEEKSKKLKRRPQMKRRSQAEVMKEREDECFSCGDGGQLVSCKKSGCPKVYHADCLNLTKRPAGKWECPWHQCDVCGKEAASFCEMCPRSFCKQHREGMLFISKLDGRLCCTEHDPCGPHPLEPGEIREYAPPIEGLTNGEDTQPPPEQLPADTEADTDLSVQPLDSLPQSVALRLQSPEKPPATLALRLPSSDKPPTTLALRLQPSNKPPTTLALRLPSPDKPPATLALRLPPSNKPPATLSLRLKPSNKPSTTLSLRLQPSDKPPTTLSLRLQPSDKPQAALSLRLQSEKQPIIVALRPQQPDKPPSNAVLWPLDESSSDTSQPQLPSKSPPGSPRSPLDESLVTAGDLQLQLSDEAPEAPEVLELSDKSLTDSEAPQPELLDEFPVKCLHPPLSGRLLATVGMLQSQPEDESPEADQLQLLEDDSSAQSPQPQAVEEASSSAVSEVPALEMASSPEVLWSAPIEKAPDSSVSRILPSEKAPGSAVPQSLPLEKASFSGAVRVPDTEKSPRSGSPHPLPPEKAAGSCMPQTLPTEKAPSLGWPLSPEKAPGSRSPHVLPTEKGLSSGALRIPLTQKSLSPGVLRPLPPEKAADSGALRVLPLEKALSSGVSRPQLLERPLTLTSPWPQASDKLAAAVAPRPQALDKPLTASAPRLLLSEKALRPVDQNAQLKERGAPAVELSPQQKERTMLAGEQISWSAGKVVTHAGQVPWPTEKLQTHEQSHWSTTKALTPAEQPSRTAEKLPEPTLQPSWEVASAPSEQTPWTSERLCAFEQTPRPAREAPVPPEQMQWLVTNLQTIDQIAWLSGKVQTPRGQDPLPEQNTALARNQDSVCRELADSEPNEGNVKYLVVIGLVSRLGLLKAVHSSLEAEVGLAVMLVGQSVPGTCSIL</sequence>
<keyword evidence="12 23" id="KW-0863">Zinc-finger</keyword>
<dbReference type="InterPro" id="IPR047432">
    <property type="entry name" value="PHD5_NSD1"/>
</dbReference>
<dbReference type="SMART" id="SM00570">
    <property type="entry name" value="AWS"/>
    <property type="match status" value="1"/>
</dbReference>
<keyword evidence="5" id="KW-0678">Repressor</keyword>
<evidence type="ECO:0000256" key="21">
    <source>
        <dbReference type="ARBA" id="ARBA00080495"/>
    </source>
</evidence>
<proteinExistence type="predicted"/>
<evidence type="ECO:0000313" key="31">
    <source>
        <dbReference type="Proteomes" id="UP000796761"/>
    </source>
</evidence>
<feature type="region of interest" description="Disordered" evidence="24">
    <location>
        <begin position="344"/>
        <end position="364"/>
    </location>
</feature>
<feature type="region of interest" description="Disordered" evidence="24">
    <location>
        <begin position="899"/>
        <end position="1102"/>
    </location>
</feature>
<dbReference type="FunFam" id="3.30.40.10:FF:000153">
    <property type="entry name" value="Histone-lysine N-methyltransferase NSD2"/>
    <property type="match status" value="1"/>
</dbReference>
<evidence type="ECO:0000259" key="28">
    <source>
        <dbReference type="PROSITE" id="PS50868"/>
    </source>
</evidence>